<keyword evidence="3" id="KW-1185">Reference proteome</keyword>
<feature type="region of interest" description="Disordered" evidence="1">
    <location>
        <begin position="180"/>
        <end position="202"/>
    </location>
</feature>
<gene>
    <name evidence="2" type="ORF">SAMN05216552_1001289</name>
</gene>
<dbReference type="STRING" id="1035707.SAMN05216552_1001289"/>
<dbReference type="AlphaFoldDB" id="A0A1I7F0C1"/>
<dbReference type="RefSeq" id="WP_093552709.1">
    <property type="nucleotide sequence ID" value="NZ_FPBO01000001.1"/>
</dbReference>
<evidence type="ECO:0000313" key="2">
    <source>
        <dbReference type="EMBL" id="SFU29632.1"/>
    </source>
</evidence>
<evidence type="ECO:0000313" key="3">
    <source>
        <dbReference type="Proteomes" id="UP000199391"/>
    </source>
</evidence>
<reference evidence="3" key="1">
    <citation type="submission" date="2016-10" db="EMBL/GenBank/DDBJ databases">
        <authorList>
            <person name="Varghese N."/>
            <person name="Submissions S."/>
        </authorList>
    </citation>
    <scope>NUCLEOTIDE SEQUENCE [LARGE SCALE GENOMIC DNA]</scope>
    <source>
        <strain evidence="3">CGMCC 1.11014</strain>
    </source>
</reference>
<proteinExistence type="predicted"/>
<accession>A0A1I7F0C1</accession>
<dbReference type="OrthoDB" id="8701971at2"/>
<name>A0A1I7F0C1_9BURK</name>
<protein>
    <submittedName>
        <fullName evidence="2">Uncharacterized protein</fullName>
    </submittedName>
</protein>
<dbReference type="Proteomes" id="UP000199391">
    <property type="component" value="Unassembled WGS sequence"/>
</dbReference>
<sequence length="202" mass="22014">MTQESSQDPEQCTLSVSFDAQQLSSQLNWQFEPNSLPWYGGNAGAILFNPKEQLSVEILAFGSKASGFDGFKVIECAILTRPQITRLTPGEAVRFASPSPFDGATGACVLMEGFSPEPALGQSAFAERLRQPGYSMYGLQSDGFLTVAKAPGRWDLSFYLTVELAFAGREPVRRVYYFDPESEVGDGGHPTDGGGRRTQPRK</sequence>
<dbReference type="EMBL" id="FPBO01000001">
    <property type="protein sequence ID" value="SFU29632.1"/>
    <property type="molecule type" value="Genomic_DNA"/>
</dbReference>
<organism evidence="2 3">
    <name type="scientific">Pseudoduganella namucuonensis</name>
    <dbReference type="NCBI Taxonomy" id="1035707"/>
    <lineage>
        <taxon>Bacteria</taxon>
        <taxon>Pseudomonadati</taxon>
        <taxon>Pseudomonadota</taxon>
        <taxon>Betaproteobacteria</taxon>
        <taxon>Burkholderiales</taxon>
        <taxon>Oxalobacteraceae</taxon>
        <taxon>Telluria group</taxon>
        <taxon>Pseudoduganella</taxon>
    </lineage>
</organism>
<evidence type="ECO:0000256" key="1">
    <source>
        <dbReference type="SAM" id="MobiDB-lite"/>
    </source>
</evidence>